<dbReference type="OrthoDB" id="9801938at2"/>
<feature type="domain" description="CN hydrolase" evidence="2">
    <location>
        <begin position="1"/>
        <end position="233"/>
    </location>
</feature>
<dbReference type="SUPFAM" id="SSF56317">
    <property type="entry name" value="Carbon-nitrogen hydrolase"/>
    <property type="match status" value="1"/>
</dbReference>
<dbReference type="EMBL" id="AP018042">
    <property type="protein sequence ID" value="BAX80706.1"/>
    <property type="molecule type" value="Genomic_DNA"/>
</dbReference>
<dbReference type="InterPro" id="IPR003010">
    <property type="entry name" value="C-N_Hydrolase"/>
</dbReference>
<dbReference type="PANTHER" id="PTHR43674">
    <property type="entry name" value="NITRILASE C965.09-RELATED"/>
    <property type="match status" value="1"/>
</dbReference>
<dbReference type="GO" id="GO:0016811">
    <property type="term" value="F:hydrolase activity, acting on carbon-nitrogen (but not peptide) bonds, in linear amides"/>
    <property type="evidence" value="ECO:0007669"/>
    <property type="project" value="TreeGrafter"/>
</dbReference>
<dbReference type="InterPro" id="IPR036526">
    <property type="entry name" value="C-N_Hydrolase_sf"/>
</dbReference>
<evidence type="ECO:0000313" key="3">
    <source>
        <dbReference type="EMBL" id="BAX80706.1"/>
    </source>
</evidence>
<proteinExistence type="predicted"/>
<dbReference type="KEGG" id="mbas:ALGA_2379"/>
<keyword evidence="4" id="KW-1185">Reference proteome</keyword>
<dbReference type="Gene3D" id="3.60.110.10">
    <property type="entry name" value="Carbon-nitrogen hydrolase"/>
    <property type="match status" value="1"/>
</dbReference>
<protein>
    <recommendedName>
        <fullName evidence="2">CN hydrolase domain-containing protein</fullName>
    </recommendedName>
</protein>
<dbReference type="InterPro" id="IPR050345">
    <property type="entry name" value="Aliph_Amidase/BUP"/>
</dbReference>
<dbReference type="AlphaFoldDB" id="A0A1Y1CJY1"/>
<dbReference type="PANTHER" id="PTHR43674:SF2">
    <property type="entry name" value="BETA-UREIDOPROPIONASE"/>
    <property type="match status" value="1"/>
</dbReference>
<keyword evidence="1" id="KW-0378">Hydrolase</keyword>
<evidence type="ECO:0000256" key="1">
    <source>
        <dbReference type="ARBA" id="ARBA00022801"/>
    </source>
</evidence>
<sequence>MKIALIQFAPVFGDVKSTIESLKELFYKAREADLVVLPELANTGYNFESKEQALAVSETVKESIFIDFITESCLQYNFTLATGFSEKEGDKLYNSAILVNKTGVIGTYRKLHLFMNEKNIFEKGNLALSVFMLDGVKIGLLVCFDWMFPEVWRKLALQGVDLILHPSNLVLPYAQSVIPSYALVNRIYIATANRFGTEKELSFTGQSVIVNPKGEVLAKAGRLEEILFADIDPELSRNKMITPMNDIFKDRRTDIYE</sequence>
<accession>A0A1Y1CJY1</accession>
<reference evidence="4" key="2">
    <citation type="journal article" date="2020" name="Antonie Van Leeuwenhoek">
        <title>Labilibaculum antarcticum sp. nov., a novel facultative anaerobic, psychrotorelant bacterium isolated from marine sediment of Antarctica.</title>
        <authorList>
            <person name="Watanabe M."/>
            <person name="Kojima H."/>
            <person name="Fukui M."/>
        </authorList>
    </citation>
    <scope>NUCLEOTIDE SEQUENCE [LARGE SCALE GENOMIC DNA]</scope>
    <source>
        <strain evidence="4">SPP2</strain>
    </source>
</reference>
<gene>
    <name evidence="3" type="ORF">ALGA_2379</name>
</gene>
<dbReference type="RefSeq" id="WP_096429547.1">
    <property type="nucleotide sequence ID" value="NZ_AP018042.1"/>
</dbReference>
<evidence type="ECO:0000259" key="2">
    <source>
        <dbReference type="PROSITE" id="PS50263"/>
    </source>
</evidence>
<evidence type="ECO:0000313" key="4">
    <source>
        <dbReference type="Proteomes" id="UP000218267"/>
    </source>
</evidence>
<dbReference type="Pfam" id="PF00795">
    <property type="entry name" value="CN_hydrolase"/>
    <property type="match status" value="1"/>
</dbReference>
<dbReference type="Proteomes" id="UP000218267">
    <property type="component" value="Chromosome"/>
</dbReference>
<organism evidence="3 4">
    <name type="scientific">Labilibaculum antarcticum</name>
    <dbReference type="NCBI Taxonomy" id="1717717"/>
    <lineage>
        <taxon>Bacteria</taxon>
        <taxon>Pseudomonadati</taxon>
        <taxon>Bacteroidota</taxon>
        <taxon>Bacteroidia</taxon>
        <taxon>Marinilabiliales</taxon>
        <taxon>Marinifilaceae</taxon>
        <taxon>Labilibaculum</taxon>
    </lineage>
</organism>
<name>A0A1Y1CJY1_9BACT</name>
<reference evidence="3 4" key="1">
    <citation type="journal article" date="2018" name="Mar. Genomics">
        <title>Complete genome sequence of Marinifilaceae bacterium strain SPP2, isolated from the Antarctic marine sediment.</title>
        <authorList>
            <person name="Watanabe M."/>
            <person name="Kojima H."/>
            <person name="Fukui M."/>
        </authorList>
    </citation>
    <scope>NUCLEOTIDE SEQUENCE [LARGE SCALE GENOMIC DNA]</scope>
    <source>
        <strain evidence="3 4">SPP2</strain>
    </source>
</reference>
<dbReference type="PROSITE" id="PS50263">
    <property type="entry name" value="CN_HYDROLASE"/>
    <property type="match status" value="1"/>
</dbReference>